<evidence type="ECO:0000313" key="3">
    <source>
        <dbReference type="Proteomes" id="UP000663829"/>
    </source>
</evidence>
<protein>
    <recommendedName>
        <fullName evidence="4">Transposase</fullName>
    </recommendedName>
</protein>
<accession>A0A815RW37</accession>
<dbReference type="EMBL" id="CAJNOQ010021258">
    <property type="protein sequence ID" value="CAF1483344.1"/>
    <property type="molecule type" value="Genomic_DNA"/>
</dbReference>
<dbReference type="AlphaFoldDB" id="A0A815RW37"/>
<dbReference type="EMBL" id="CAJOBC010086744">
    <property type="protein sequence ID" value="CAF4347886.1"/>
    <property type="molecule type" value="Genomic_DNA"/>
</dbReference>
<dbReference type="InterPro" id="IPR036397">
    <property type="entry name" value="RNaseH_sf"/>
</dbReference>
<organism evidence="1 3">
    <name type="scientific">Didymodactylos carnosus</name>
    <dbReference type="NCBI Taxonomy" id="1234261"/>
    <lineage>
        <taxon>Eukaryota</taxon>
        <taxon>Metazoa</taxon>
        <taxon>Spiralia</taxon>
        <taxon>Gnathifera</taxon>
        <taxon>Rotifera</taxon>
        <taxon>Eurotatoria</taxon>
        <taxon>Bdelloidea</taxon>
        <taxon>Philodinida</taxon>
        <taxon>Philodinidae</taxon>
        <taxon>Didymodactylos</taxon>
    </lineage>
</organism>
<comment type="caution">
    <text evidence="1">The sequence shown here is derived from an EMBL/GenBank/DDBJ whole genome shotgun (WGS) entry which is preliminary data.</text>
</comment>
<dbReference type="OrthoDB" id="10018757at2759"/>
<reference evidence="1" key="1">
    <citation type="submission" date="2021-02" db="EMBL/GenBank/DDBJ databases">
        <authorList>
            <person name="Nowell W R."/>
        </authorList>
    </citation>
    <scope>NUCLEOTIDE SEQUENCE</scope>
</reference>
<dbReference type="GO" id="GO:0003676">
    <property type="term" value="F:nucleic acid binding"/>
    <property type="evidence" value="ECO:0007669"/>
    <property type="project" value="InterPro"/>
</dbReference>
<dbReference type="Proteomes" id="UP000681722">
    <property type="component" value="Unassembled WGS sequence"/>
</dbReference>
<dbReference type="Proteomes" id="UP000663829">
    <property type="component" value="Unassembled WGS sequence"/>
</dbReference>
<evidence type="ECO:0008006" key="4">
    <source>
        <dbReference type="Google" id="ProtNLM"/>
    </source>
</evidence>
<gene>
    <name evidence="1" type="ORF">GPM918_LOCUS35933</name>
    <name evidence="2" type="ORF">SRO942_LOCUS36660</name>
</gene>
<sequence>MTTGPLLIHQVTSGVSVDSIYYRDECVKPLIKKLLKKRPSSGTNDIKFHHDSPKDIVVNYLHKEKIKIMAYPPYSFDLAPCLE</sequence>
<name>A0A815RW37_9BILA</name>
<keyword evidence="3" id="KW-1185">Reference proteome</keyword>
<proteinExistence type="predicted"/>
<evidence type="ECO:0000313" key="1">
    <source>
        <dbReference type="EMBL" id="CAF1483344.1"/>
    </source>
</evidence>
<dbReference type="Gene3D" id="3.30.420.10">
    <property type="entry name" value="Ribonuclease H-like superfamily/Ribonuclease H"/>
    <property type="match status" value="1"/>
</dbReference>
<feature type="non-terminal residue" evidence="1">
    <location>
        <position position="83"/>
    </location>
</feature>
<evidence type="ECO:0000313" key="2">
    <source>
        <dbReference type="EMBL" id="CAF4347886.1"/>
    </source>
</evidence>